<accession>A0ACC0Y3J2</accession>
<keyword evidence="2" id="KW-1185">Reference proteome</keyword>
<dbReference type="EMBL" id="CM047744">
    <property type="protein sequence ID" value="KAJ0028775.1"/>
    <property type="molecule type" value="Genomic_DNA"/>
</dbReference>
<comment type="caution">
    <text evidence="1">The sequence shown here is derived from an EMBL/GenBank/DDBJ whole genome shotgun (WGS) entry which is preliminary data.</text>
</comment>
<proteinExistence type="predicted"/>
<organism evidence="1 2">
    <name type="scientific">Pistacia integerrima</name>
    <dbReference type="NCBI Taxonomy" id="434235"/>
    <lineage>
        <taxon>Eukaryota</taxon>
        <taxon>Viridiplantae</taxon>
        <taxon>Streptophyta</taxon>
        <taxon>Embryophyta</taxon>
        <taxon>Tracheophyta</taxon>
        <taxon>Spermatophyta</taxon>
        <taxon>Magnoliopsida</taxon>
        <taxon>eudicotyledons</taxon>
        <taxon>Gunneridae</taxon>
        <taxon>Pentapetalae</taxon>
        <taxon>rosids</taxon>
        <taxon>malvids</taxon>
        <taxon>Sapindales</taxon>
        <taxon>Anacardiaceae</taxon>
        <taxon>Pistacia</taxon>
    </lineage>
</organism>
<reference evidence="2" key="1">
    <citation type="journal article" date="2023" name="G3 (Bethesda)">
        <title>Genome assembly and association tests identify interacting loci associated with vigor, precocity, and sex in interspecific pistachio rootstocks.</title>
        <authorList>
            <person name="Palmer W."/>
            <person name="Jacygrad E."/>
            <person name="Sagayaradj S."/>
            <person name="Cavanaugh K."/>
            <person name="Han R."/>
            <person name="Bertier L."/>
            <person name="Beede B."/>
            <person name="Kafkas S."/>
            <person name="Golino D."/>
            <person name="Preece J."/>
            <person name="Michelmore R."/>
        </authorList>
    </citation>
    <scope>NUCLEOTIDE SEQUENCE [LARGE SCALE GENOMIC DNA]</scope>
</reference>
<protein>
    <submittedName>
        <fullName evidence="1">Uncharacterized protein</fullName>
    </submittedName>
</protein>
<gene>
    <name evidence="1" type="ORF">Pint_36323</name>
</gene>
<dbReference type="Proteomes" id="UP001163603">
    <property type="component" value="Chromosome 9"/>
</dbReference>
<sequence>MTKAFFELETIIKDLGYCDRIDVNYLLDYSGENDASLEVSSFEEIVANVIENPAIDKAEDDTIALEPVRHKEAFKASTILYNFLLQFENSILKLLDTIRKIRDEIQQDLNFKKKHVTVESCFNKIS</sequence>
<evidence type="ECO:0000313" key="2">
    <source>
        <dbReference type="Proteomes" id="UP001163603"/>
    </source>
</evidence>
<evidence type="ECO:0000313" key="1">
    <source>
        <dbReference type="EMBL" id="KAJ0028775.1"/>
    </source>
</evidence>
<name>A0ACC0Y3J2_9ROSI</name>